<proteinExistence type="predicted"/>
<dbReference type="InterPro" id="IPR050680">
    <property type="entry name" value="YpeA/RimI_acetyltransf"/>
</dbReference>
<evidence type="ECO:0000313" key="3">
    <source>
        <dbReference type="EMBL" id="ODR91213.1"/>
    </source>
</evidence>
<dbReference type="AlphaFoldDB" id="A0A1E3VCA2"/>
<keyword evidence="4" id="KW-1185">Reference proteome</keyword>
<protein>
    <submittedName>
        <fullName evidence="3">GCN5 family acetyltransferase</fullName>
    </submittedName>
</protein>
<keyword evidence="2" id="KW-0012">Acyltransferase</keyword>
<name>A0A1E3VCA2_9HYPH</name>
<evidence type="ECO:0000256" key="2">
    <source>
        <dbReference type="ARBA" id="ARBA00023315"/>
    </source>
</evidence>
<organism evidence="3 4">
    <name type="scientific">Sinorhizobium alkalisoli</name>
    <dbReference type="NCBI Taxonomy" id="1752398"/>
    <lineage>
        <taxon>Bacteria</taxon>
        <taxon>Pseudomonadati</taxon>
        <taxon>Pseudomonadota</taxon>
        <taxon>Alphaproteobacteria</taxon>
        <taxon>Hyphomicrobiales</taxon>
        <taxon>Rhizobiaceae</taxon>
        <taxon>Sinorhizobium/Ensifer group</taxon>
        <taxon>Sinorhizobium</taxon>
    </lineage>
</organism>
<reference evidence="4" key="1">
    <citation type="submission" date="2016-05" db="EMBL/GenBank/DDBJ databases">
        <authorList>
            <person name="Li Y."/>
        </authorList>
    </citation>
    <scope>NUCLEOTIDE SEQUENCE [LARGE SCALE GENOMIC DNA]</scope>
    <source>
        <strain evidence="4">YIC4027</strain>
    </source>
</reference>
<dbReference type="InterPro" id="IPR016181">
    <property type="entry name" value="Acyl_CoA_acyltransferase"/>
</dbReference>
<evidence type="ECO:0000313" key="4">
    <source>
        <dbReference type="Proteomes" id="UP000094342"/>
    </source>
</evidence>
<dbReference type="CDD" id="cd04301">
    <property type="entry name" value="NAT_SF"/>
    <property type="match status" value="1"/>
</dbReference>
<dbReference type="Pfam" id="PF00583">
    <property type="entry name" value="Acetyltransf_1"/>
    <property type="match status" value="1"/>
</dbReference>
<keyword evidence="1 3" id="KW-0808">Transferase</keyword>
<dbReference type="EMBL" id="LYBW01000056">
    <property type="protein sequence ID" value="ODR91213.1"/>
    <property type="molecule type" value="Genomic_DNA"/>
</dbReference>
<dbReference type="RefSeq" id="WP_069458321.1">
    <property type="nucleotide sequence ID" value="NZ_CP034909.1"/>
</dbReference>
<accession>A0A1E3VCA2</accession>
<comment type="caution">
    <text evidence="3">The sequence shown here is derived from an EMBL/GenBank/DDBJ whole genome shotgun (WGS) entry which is preliminary data.</text>
</comment>
<dbReference type="OrthoDB" id="9788924at2"/>
<sequence length="198" mass="22024">MIRLESPLRFASEADAGALADLVNFAGEGLPLYIWQGLAKNGQDPWEIGRARQGEKAREGQIIVVDFGDGAVASLTGYPIGSEPTPIGDDFPALFRPLQELENKALESWYVNVLACYPEYRGQGLGSRLLELAEQIAREEALRRMSVIVADNNAGARRLYERFGYEEVATVPCVKEGWETETEHWVLLIKSLRAVDDR</sequence>
<gene>
    <name evidence="3" type="ORF">A8M32_10360</name>
</gene>
<dbReference type="SUPFAM" id="SSF55729">
    <property type="entry name" value="Acyl-CoA N-acyltransferases (Nat)"/>
    <property type="match status" value="1"/>
</dbReference>
<evidence type="ECO:0000256" key="1">
    <source>
        <dbReference type="ARBA" id="ARBA00022679"/>
    </source>
</evidence>
<dbReference type="GO" id="GO:0016747">
    <property type="term" value="F:acyltransferase activity, transferring groups other than amino-acyl groups"/>
    <property type="evidence" value="ECO:0007669"/>
    <property type="project" value="InterPro"/>
</dbReference>
<dbReference type="PANTHER" id="PTHR43420">
    <property type="entry name" value="ACETYLTRANSFERASE"/>
    <property type="match status" value="1"/>
</dbReference>
<dbReference type="PROSITE" id="PS51186">
    <property type="entry name" value="GNAT"/>
    <property type="match status" value="1"/>
</dbReference>
<dbReference type="InterPro" id="IPR000182">
    <property type="entry name" value="GNAT_dom"/>
</dbReference>
<dbReference type="Proteomes" id="UP000094342">
    <property type="component" value="Unassembled WGS sequence"/>
</dbReference>
<dbReference type="Gene3D" id="3.40.630.30">
    <property type="match status" value="1"/>
</dbReference>